<reference evidence="3 4" key="1">
    <citation type="submission" date="2018-11" db="EMBL/GenBank/DDBJ databases">
        <title>Novel bacteria species description.</title>
        <authorList>
            <person name="Han J.-H."/>
        </authorList>
    </citation>
    <scope>NUCLEOTIDE SEQUENCE [LARGE SCALE GENOMIC DNA]</scope>
    <source>
        <strain evidence="3 4">KCTC23259</strain>
    </source>
</reference>
<dbReference type="PANTHER" id="PTHR46268">
    <property type="entry name" value="STRESS RESPONSE PROTEIN NHAX"/>
    <property type="match status" value="1"/>
</dbReference>
<comment type="caution">
    <text evidence="3">The sequence shown here is derived from an EMBL/GenBank/DDBJ whole genome shotgun (WGS) entry which is preliminary data.</text>
</comment>
<dbReference type="Gene3D" id="3.40.50.620">
    <property type="entry name" value="HUPs"/>
    <property type="match status" value="2"/>
</dbReference>
<evidence type="ECO:0000313" key="3">
    <source>
        <dbReference type="EMBL" id="MCP9763046.1"/>
    </source>
</evidence>
<gene>
    <name evidence="3" type="ORF">EGI31_08770</name>
</gene>
<dbReference type="CDD" id="cd00293">
    <property type="entry name" value="USP-like"/>
    <property type="match status" value="2"/>
</dbReference>
<dbReference type="PRINTS" id="PR01438">
    <property type="entry name" value="UNVRSLSTRESS"/>
</dbReference>
<evidence type="ECO:0000256" key="1">
    <source>
        <dbReference type="ARBA" id="ARBA00008791"/>
    </source>
</evidence>
<feature type="domain" description="UspA" evidence="2">
    <location>
        <begin position="1"/>
        <end position="139"/>
    </location>
</feature>
<name>A0AAE3H2W4_9BACT</name>
<dbReference type="RefSeq" id="WP_255036833.1">
    <property type="nucleotide sequence ID" value="NZ_RJUF01000019.1"/>
</dbReference>
<organism evidence="3 4">
    <name type="scientific">Lacihabitans soyangensis</name>
    <dbReference type="NCBI Taxonomy" id="869394"/>
    <lineage>
        <taxon>Bacteria</taxon>
        <taxon>Pseudomonadati</taxon>
        <taxon>Bacteroidota</taxon>
        <taxon>Cytophagia</taxon>
        <taxon>Cytophagales</taxon>
        <taxon>Leadbetterellaceae</taxon>
        <taxon>Lacihabitans</taxon>
    </lineage>
</organism>
<dbReference type="InterPro" id="IPR006015">
    <property type="entry name" value="Universal_stress_UspA"/>
</dbReference>
<dbReference type="Proteomes" id="UP001204144">
    <property type="component" value="Unassembled WGS sequence"/>
</dbReference>
<proteinExistence type="inferred from homology"/>
<dbReference type="Pfam" id="PF00582">
    <property type="entry name" value="Usp"/>
    <property type="match status" value="2"/>
</dbReference>
<dbReference type="EMBL" id="RJUF01000019">
    <property type="protein sequence ID" value="MCP9763046.1"/>
    <property type="molecule type" value="Genomic_DNA"/>
</dbReference>
<protein>
    <submittedName>
        <fullName evidence="3">Universal stress protein</fullName>
    </submittedName>
</protein>
<dbReference type="InterPro" id="IPR006016">
    <property type="entry name" value="UspA"/>
</dbReference>
<dbReference type="AlphaFoldDB" id="A0AAE3H2W4"/>
<feature type="domain" description="UspA" evidence="2">
    <location>
        <begin position="213"/>
        <end position="266"/>
    </location>
</feature>
<dbReference type="PANTHER" id="PTHR46268:SF6">
    <property type="entry name" value="UNIVERSAL STRESS PROTEIN UP12"/>
    <property type="match status" value="1"/>
</dbReference>
<evidence type="ECO:0000313" key="4">
    <source>
        <dbReference type="Proteomes" id="UP001204144"/>
    </source>
</evidence>
<dbReference type="SUPFAM" id="SSF52402">
    <property type="entry name" value="Adenine nucleotide alpha hydrolases-like"/>
    <property type="match status" value="2"/>
</dbReference>
<comment type="similarity">
    <text evidence="1">Belongs to the universal stress protein A family.</text>
</comment>
<sequence>MKTILVPTDFHLAAENAMSAAVKLAKNMDAKINLMTMFKFPKFRYQLVESAVHTEEEYYNLLKGDALREIERWKEWYPDVTIEGSIKEDFEELIPAILSENADLIVMGSEGANGWKDYLKGTNSQNVIRKADCPVLVMKENTAFVKIENVLFVTDFEKTGFIEKAMSLFDLSATKNKFVFIDTGETTDDRSEIYDTARDVEKLYNIQNFDFEIFRHDSVSKGTVEFAETHDIDLIIMFTHGRVGFERFLFGSIAEEVVNISVIPVLSIMEH</sequence>
<keyword evidence="4" id="KW-1185">Reference proteome</keyword>
<evidence type="ECO:0000259" key="2">
    <source>
        <dbReference type="Pfam" id="PF00582"/>
    </source>
</evidence>
<accession>A0AAE3H2W4</accession>
<dbReference type="InterPro" id="IPR014729">
    <property type="entry name" value="Rossmann-like_a/b/a_fold"/>
</dbReference>